<accession>A0A2J0KTY8</accession>
<organism evidence="1 2">
    <name type="scientific">Candidatus Aquitaenariimonas noxiae</name>
    <dbReference type="NCBI Taxonomy" id="1974741"/>
    <lineage>
        <taxon>Bacteria</taxon>
        <taxon>Pseudomonadati</taxon>
        <taxon>Candidatus Omnitrophota</taxon>
        <taxon>Candidatus Aquitaenariimonas</taxon>
    </lineage>
</organism>
<evidence type="ECO:0000313" key="1">
    <source>
        <dbReference type="EMBL" id="PIU41249.1"/>
    </source>
</evidence>
<dbReference type="EMBL" id="PEWV01000065">
    <property type="protein sequence ID" value="PIU41249.1"/>
    <property type="molecule type" value="Genomic_DNA"/>
</dbReference>
<gene>
    <name evidence="1" type="ORF">COS99_06495</name>
</gene>
<dbReference type="InterPro" id="IPR025529">
    <property type="entry name" value="DUF4416"/>
</dbReference>
<dbReference type="Pfam" id="PF14385">
    <property type="entry name" value="DUF4416"/>
    <property type="match status" value="1"/>
</dbReference>
<sequence>MGIIKKLDKSKLIVGFIYKDDAILEKVEDLLAKRFGPIDKISPTFLFTHTKYYEKEMGDNLKRKFISFERLIAPEKIWIIKLLSNKLETRFSSNENRTINIDPGYLNLSKVVLLTTKDYTHRIYLGRGIFAEVTLAFKDNSFRPLDHTYPDYRSAEYIGLFNAIRETYKSQIM</sequence>
<dbReference type="Proteomes" id="UP000230052">
    <property type="component" value="Unassembled WGS sequence"/>
</dbReference>
<evidence type="ECO:0000313" key="2">
    <source>
        <dbReference type="Proteomes" id="UP000230052"/>
    </source>
</evidence>
<protein>
    <submittedName>
        <fullName evidence="1">DUF4416 domain-containing protein</fullName>
    </submittedName>
</protein>
<dbReference type="AlphaFoldDB" id="A0A2J0KTY8"/>
<proteinExistence type="predicted"/>
<name>A0A2J0KTY8_9BACT</name>
<comment type="caution">
    <text evidence="1">The sequence shown here is derived from an EMBL/GenBank/DDBJ whole genome shotgun (WGS) entry which is preliminary data.</text>
</comment>
<reference evidence="1 2" key="1">
    <citation type="submission" date="2017-09" db="EMBL/GenBank/DDBJ databases">
        <title>Depth-based differentiation of microbial function through sediment-hosted aquifers and enrichment of novel symbionts in the deep terrestrial subsurface.</title>
        <authorList>
            <person name="Probst A.J."/>
            <person name="Ladd B."/>
            <person name="Jarett J.K."/>
            <person name="Geller-Mcgrath D.E."/>
            <person name="Sieber C.M."/>
            <person name="Emerson J.B."/>
            <person name="Anantharaman K."/>
            <person name="Thomas B.C."/>
            <person name="Malmstrom R."/>
            <person name="Stieglmeier M."/>
            <person name="Klingl A."/>
            <person name="Woyke T."/>
            <person name="Ryan C.M."/>
            <person name="Banfield J.F."/>
        </authorList>
    </citation>
    <scope>NUCLEOTIDE SEQUENCE [LARGE SCALE GENOMIC DNA]</scope>
    <source>
        <strain evidence="1">CG07_land_8_20_14_0_80_42_15</strain>
    </source>
</reference>